<evidence type="ECO:0000256" key="1">
    <source>
        <dbReference type="ARBA" id="ARBA00008072"/>
    </source>
</evidence>
<feature type="domain" description="Enoyl reductase (ER)" evidence="4">
    <location>
        <begin position="19"/>
        <end position="353"/>
    </location>
</feature>
<comment type="similarity">
    <text evidence="1">Belongs to the zinc-containing alcohol dehydrogenase family.</text>
</comment>
<dbReference type="InterPro" id="IPR020843">
    <property type="entry name" value="ER"/>
</dbReference>
<dbReference type="SUPFAM" id="SSF50129">
    <property type="entry name" value="GroES-like"/>
    <property type="match status" value="1"/>
</dbReference>
<dbReference type="Gene3D" id="3.90.180.10">
    <property type="entry name" value="Medium-chain alcohol dehydrogenases, catalytic domain"/>
    <property type="match status" value="1"/>
</dbReference>
<organism evidence="5 6">
    <name type="scientific">Venturia effusa</name>
    <dbReference type="NCBI Taxonomy" id="50376"/>
    <lineage>
        <taxon>Eukaryota</taxon>
        <taxon>Fungi</taxon>
        <taxon>Dikarya</taxon>
        <taxon>Ascomycota</taxon>
        <taxon>Pezizomycotina</taxon>
        <taxon>Dothideomycetes</taxon>
        <taxon>Pleosporomycetidae</taxon>
        <taxon>Venturiales</taxon>
        <taxon>Venturiaceae</taxon>
        <taxon>Venturia</taxon>
    </lineage>
</organism>
<evidence type="ECO:0000256" key="2">
    <source>
        <dbReference type="ARBA" id="ARBA00011245"/>
    </source>
</evidence>
<dbReference type="PANTHER" id="PTHR45348:SF2">
    <property type="entry name" value="ZINC-TYPE ALCOHOL DEHYDROGENASE-LIKE PROTEIN C2E1P3.01"/>
    <property type="match status" value="1"/>
</dbReference>
<comment type="subunit">
    <text evidence="2">Monomer.</text>
</comment>
<accession>A0A517LEQ9</accession>
<proteinExistence type="inferred from homology"/>
<evidence type="ECO:0000259" key="4">
    <source>
        <dbReference type="SMART" id="SM00829"/>
    </source>
</evidence>
<dbReference type="GO" id="GO:0016651">
    <property type="term" value="F:oxidoreductase activity, acting on NAD(P)H"/>
    <property type="evidence" value="ECO:0007669"/>
    <property type="project" value="InterPro"/>
</dbReference>
<dbReference type="CDD" id="cd08249">
    <property type="entry name" value="enoyl_reductase_like"/>
    <property type="match status" value="1"/>
</dbReference>
<evidence type="ECO:0000313" key="5">
    <source>
        <dbReference type="EMBL" id="QDS74066.1"/>
    </source>
</evidence>
<dbReference type="InterPro" id="IPR047122">
    <property type="entry name" value="Trans-enoyl_RdTase-like"/>
</dbReference>
<dbReference type="SMART" id="SM00829">
    <property type="entry name" value="PKS_ER"/>
    <property type="match status" value="1"/>
</dbReference>
<keyword evidence="3" id="KW-0560">Oxidoreductase</keyword>
<dbReference type="InterPro" id="IPR013149">
    <property type="entry name" value="ADH-like_C"/>
</dbReference>
<dbReference type="Pfam" id="PF00107">
    <property type="entry name" value="ADH_zinc_N"/>
    <property type="match status" value="1"/>
</dbReference>
<dbReference type="PANTHER" id="PTHR45348">
    <property type="entry name" value="HYPOTHETICAL OXIDOREDUCTASE (EUROFUNG)"/>
    <property type="match status" value="1"/>
</dbReference>
<dbReference type="Pfam" id="PF08240">
    <property type="entry name" value="ADH_N"/>
    <property type="match status" value="1"/>
</dbReference>
<dbReference type="Gene3D" id="3.40.50.720">
    <property type="entry name" value="NAD(P)-binding Rossmann-like Domain"/>
    <property type="match status" value="1"/>
</dbReference>
<sequence>MAPSTMKAIVLDPKNKTAGLVKDHPVPKLRPDYILVKVVAVALNPTDWKHIASGAGAESGISGCDYAGIVEEVGDKVTKKFKKGDRICGCAHGGNASNKEDGVFAEYAVVKGDLQMHIPDSLSFEKASTIPLGASTVGQGLYQKALKLNLPSSPIKDKEYVLIYGGSTATGSLAVQYAKLSGYTVLATCSPHNSSFVKNLGATEVFDYRSPNCGAQIRKYTDNNLRLAWDTISEHDSPRICAEALSSSTTSGPKPRYGTILPIADVPRKGELEVTSTLMYTIFNETFAKWGVTFEASAEDFEFAKMFFGVTEGLLREGTLECHPERVGAGGLEGALKGMEEQKAGKVSGVKLVYRVGETP</sequence>
<dbReference type="AlphaFoldDB" id="A0A517LEQ9"/>
<gene>
    <name evidence="5" type="ORF">FKW77_009410</name>
</gene>
<dbReference type="EMBL" id="CP042194">
    <property type="protein sequence ID" value="QDS74066.1"/>
    <property type="molecule type" value="Genomic_DNA"/>
</dbReference>
<protein>
    <recommendedName>
        <fullName evidence="4">Enoyl reductase (ER) domain-containing protein</fullName>
    </recommendedName>
</protein>
<dbReference type="OrthoDB" id="48317at2759"/>
<keyword evidence="6" id="KW-1185">Reference proteome</keyword>
<reference evidence="5 6" key="1">
    <citation type="submission" date="2019-07" db="EMBL/GenBank/DDBJ databases">
        <title>Finished genome of Venturia effusa.</title>
        <authorList>
            <person name="Young C.A."/>
            <person name="Cox M.P."/>
            <person name="Ganley A.R.D."/>
            <person name="David W.J."/>
        </authorList>
    </citation>
    <scope>NUCLEOTIDE SEQUENCE [LARGE SCALE GENOMIC DNA]</scope>
    <source>
        <strain evidence="6">albino</strain>
    </source>
</reference>
<dbReference type="InterPro" id="IPR036291">
    <property type="entry name" value="NAD(P)-bd_dom_sf"/>
</dbReference>
<dbReference type="SUPFAM" id="SSF51735">
    <property type="entry name" value="NAD(P)-binding Rossmann-fold domains"/>
    <property type="match status" value="1"/>
</dbReference>
<dbReference type="STRING" id="50376.A0A517LEQ9"/>
<name>A0A517LEQ9_9PEZI</name>
<dbReference type="Proteomes" id="UP000316270">
    <property type="component" value="Chromosome 10"/>
</dbReference>
<dbReference type="InterPro" id="IPR011032">
    <property type="entry name" value="GroES-like_sf"/>
</dbReference>
<evidence type="ECO:0000256" key="3">
    <source>
        <dbReference type="ARBA" id="ARBA00023002"/>
    </source>
</evidence>
<evidence type="ECO:0000313" key="6">
    <source>
        <dbReference type="Proteomes" id="UP000316270"/>
    </source>
</evidence>
<dbReference type="InterPro" id="IPR013154">
    <property type="entry name" value="ADH-like_N"/>
</dbReference>